<dbReference type="EMBL" id="JANHOG010001821">
    <property type="protein sequence ID" value="KAJ3531178.1"/>
    <property type="molecule type" value="Genomic_DNA"/>
</dbReference>
<accession>A0ACC1S3F5</accession>
<dbReference type="Proteomes" id="UP001148662">
    <property type="component" value="Unassembled WGS sequence"/>
</dbReference>
<organism evidence="1 2">
    <name type="scientific">Phlebia brevispora</name>
    <dbReference type="NCBI Taxonomy" id="194682"/>
    <lineage>
        <taxon>Eukaryota</taxon>
        <taxon>Fungi</taxon>
        <taxon>Dikarya</taxon>
        <taxon>Basidiomycota</taxon>
        <taxon>Agaricomycotina</taxon>
        <taxon>Agaricomycetes</taxon>
        <taxon>Polyporales</taxon>
        <taxon>Meruliaceae</taxon>
        <taxon>Phlebia</taxon>
    </lineage>
</organism>
<reference evidence="1" key="1">
    <citation type="submission" date="2022-07" db="EMBL/GenBank/DDBJ databases">
        <title>Genome Sequence of Phlebia brevispora.</title>
        <authorList>
            <person name="Buettner E."/>
        </authorList>
    </citation>
    <scope>NUCLEOTIDE SEQUENCE</scope>
    <source>
        <strain evidence="1">MPL23</strain>
    </source>
</reference>
<proteinExistence type="predicted"/>
<sequence>MSTTELTAPLPRGGACVECRQRKIVDKSFVSLYRAPLTCLGTRSPSNARALEQHITRLESRILELSTSPGSVNLINPYTAEPPLGGSLVPQIPPVDAMNTLVQLFLPHAGKFGFFLDVSRLVASTRADPGTSGSNPLTLLRMVISLLGIRISRNPAYLAREDGLLAGILHFLHPALSASQENRNATLYILQAEILLACYFCDNNRLLEGRVHARAAVSLAMICRLHKIGTGVAPIQAGNVIAPGSPWLPPPTDLIQHKERINAWWQTFILDKCWAVASASPSMIEDKEDLDATIDTPWPLSDDNDDNPGPELFQGRTVQRFFENVLLDTNTSIPALHAKAAALYERAHHISLYQRRNLPQYDVAAASLDTAIDCFMQYVPALQAPGSPEHGDADAVSAHTLVMVHALGHCATIQLHRGFIGQNAGSIVKCFTAASMVARLSPHINAVNIGCVNPITAVLWAAAADGLVQCLRSLQNFQRSRVGSSPSMPNEEGIVFCLNTLMSAMTAFAQLSPLFGSSAFFFYLHTVHKPP</sequence>
<gene>
    <name evidence="1" type="ORF">NM688_g7610</name>
</gene>
<name>A0ACC1S3F5_9APHY</name>
<protein>
    <submittedName>
        <fullName evidence="1">Uncharacterized protein</fullName>
    </submittedName>
</protein>
<comment type="caution">
    <text evidence="1">The sequence shown here is derived from an EMBL/GenBank/DDBJ whole genome shotgun (WGS) entry which is preliminary data.</text>
</comment>
<evidence type="ECO:0000313" key="1">
    <source>
        <dbReference type="EMBL" id="KAJ3531178.1"/>
    </source>
</evidence>
<evidence type="ECO:0000313" key="2">
    <source>
        <dbReference type="Proteomes" id="UP001148662"/>
    </source>
</evidence>
<keyword evidence="2" id="KW-1185">Reference proteome</keyword>